<proteinExistence type="predicted"/>
<accession>A0AAP8SNS5</accession>
<gene>
    <name evidence="1" type="ORF">C0029_10370</name>
</gene>
<comment type="caution">
    <text evidence="1">The sequence shown here is derived from an EMBL/GenBank/DDBJ whole genome shotgun (WGS) entry which is preliminary data.</text>
</comment>
<dbReference type="RefSeq" id="WP_084199557.1">
    <property type="nucleotide sequence ID" value="NZ_BMYL01000002.1"/>
</dbReference>
<reference evidence="1 2" key="1">
    <citation type="submission" date="2018-01" db="EMBL/GenBank/DDBJ databases">
        <title>The draft genome sequence of Halioglobus japonicus S1-36.</title>
        <authorList>
            <person name="Du Z.-J."/>
            <person name="Shi M.-J."/>
        </authorList>
    </citation>
    <scope>NUCLEOTIDE SEQUENCE [LARGE SCALE GENOMIC DNA]</scope>
    <source>
        <strain evidence="1 2">S1-36</strain>
    </source>
</reference>
<keyword evidence="2" id="KW-1185">Reference proteome</keyword>
<dbReference type="Proteomes" id="UP000235162">
    <property type="component" value="Unassembled WGS sequence"/>
</dbReference>
<organism evidence="1 2">
    <name type="scientific">Halioglobus japonicus</name>
    <dbReference type="NCBI Taxonomy" id="930805"/>
    <lineage>
        <taxon>Bacteria</taxon>
        <taxon>Pseudomonadati</taxon>
        <taxon>Pseudomonadota</taxon>
        <taxon>Gammaproteobacteria</taxon>
        <taxon>Cellvibrionales</taxon>
        <taxon>Halieaceae</taxon>
        <taxon>Halioglobus</taxon>
    </lineage>
</organism>
<dbReference type="KEGG" id="hja:BST95_11370"/>
<dbReference type="EMBL" id="PKUR01000002">
    <property type="protein sequence ID" value="PLW86776.1"/>
    <property type="molecule type" value="Genomic_DNA"/>
</dbReference>
<evidence type="ECO:0000313" key="1">
    <source>
        <dbReference type="EMBL" id="PLW86776.1"/>
    </source>
</evidence>
<dbReference type="AlphaFoldDB" id="A0AAP8SNS5"/>
<name>A0AAP8SNS5_9GAMM</name>
<sequence length="153" mass="16769">MSSARGQANHALYLARILIGAWRRDLDTQSVAAKILASAYWPGVRNHLTNAYGWFLLEITRPGGLPETPPQCLAELPEIVAGKAMPGEIREFQRLEREGWIGAMLSAESDAPQSSSMQNLAVAAAGADPEQAETWANLLQQLFDRMGDSLDEY</sequence>
<evidence type="ECO:0000313" key="2">
    <source>
        <dbReference type="Proteomes" id="UP000235162"/>
    </source>
</evidence>
<protein>
    <submittedName>
        <fullName evidence="1">Uncharacterized protein</fullName>
    </submittedName>
</protein>